<proteinExistence type="inferred from homology"/>
<dbReference type="PROSITE" id="PS50801">
    <property type="entry name" value="STAS"/>
    <property type="match status" value="1"/>
</dbReference>
<dbReference type="CDD" id="cd07043">
    <property type="entry name" value="STAS_anti-anti-sigma_factors"/>
    <property type="match status" value="1"/>
</dbReference>
<accession>A0A1E7NF81</accession>
<evidence type="ECO:0000256" key="2">
    <source>
        <dbReference type="RuleBase" id="RU003749"/>
    </source>
</evidence>
<comment type="caution">
    <text evidence="5">The sequence shown here is derived from an EMBL/GenBank/DDBJ whole genome shotgun (WGS) entry which is preliminary data.</text>
</comment>
<evidence type="ECO:0000259" key="4">
    <source>
        <dbReference type="PROSITE" id="PS50801"/>
    </source>
</evidence>
<reference evidence="5" key="1">
    <citation type="submission" date="2016-08" db="EMBL/GenBank/DDBJ databases">
        <title>Sequencing, Assembly and Comparative Genomics of S. aureofaciens ATCC 10762.</title>
        <authorList>
            <person name="Gradnigo J.S."/>
            <person name="Johnson N."/>
            <person name="Somerville G.A."/>
        </authorList>
    </citation>
    <scope>NUCLEOTIDE SEQUENCE [LARGE SCALE GENOMIC DNA]</scope>
    <source>
        <strain evidence="5">ATCC 10762</strain>
    </source>
</reference>
<dbReference type="AlphaFoldDB" id="A0A1E7NF81"/>
<sequence length="115" mass="12688">MTTQVTPFVVTACGEIDFDTAPHLQRELSRALVEHQEVVLDLSEVTFMDCSGLGVLVRARNQADRSGRRLVLRGIGRPVDRILKLTGLGRRLAPATRPTTNRNPFVPDPEGGRAR</sequence>
<dbReference type="InterPro" id="IPR003658">
    <property type="entry name" value="Anti-sigma_ant"/>
</dbReference>
<evidence type="ECO:0000256" key="1">
    <source>
        <dbReference type="ARBA" id="ARBA00009013"/>
    </source>
</evidence>
<dbReference type="EMBL" id="JPRF03000001">
    <property type="protein sequence ID" value="OEV39361.1"/>
    <property type="molecule type" value="Genomic_DNA"/>
</dbReference>
<keyword evidence="6" id="KW-1185">Reference proteome</keyword>
<dbReference type="Gene3D" id="3.30.750.24">
    <property type="entry name" value="STAS domain"/>
    <property type="match status" value="1"/>
</dbReference>
<organism evidence="5 6">
    <name type="scientific">Kitasatospora aureofaciens</name>
    <name type="common">Streptomyces aureofaciens</name>
    <dbReference type="NCBI Taxonomy" id="1894"/>
    <lineage>
        <taxon>Bacteria</taxon>
        <taxon>Bacillati</taxon>
        <taxon>Actinomycetota</taxon>
        <taxon>Actinomycetes</taxon>
        <taxon>Kitasatosporales</taxon>
        <taxon>Streptomycetaceae</taxon>
        <taxon>Kitasatospora</taxon>
    </lineage>
</organism>
<dbReference type="PANTHER" id="PTHR33495:SF2">
    <property type="entry name" value="ANTI-SIGMA FACTOR ANTAGONIST TM_1081-RELATED"/>
    <property type="match status" value="1"/>
</dbReference>
<gene>
    <name evidence="5" type="ORF">HS99_0001235</name>
</gene>
<dbReference type="SUPFAM" id="SSF52091">
    <property type="entry name" value="SpoIIaa-like"/>
    <property type="match status" value="1"/>
</dbReference>
<dbReference type="GO" id="GO:0043856">
    <property type="term" value="F:anti-sigma factor antagonist activity"/>
    <property type="evidence" value="ECO:0007669"/>
    <property type="project" value="InterPro"/>
</dbReference>
<evidence type="ECO:0000313" key="5">
    <source>
        <dbReference type="EMBL" id="OEV39361.1"/>
    </source>
</evidence>
<name>A0A1E7NF81_KITAU</name>
<dbReference type="OrthoDB" id="4833278at2"/>
<dbReference type="NCBIfam" id="TIGR00377">
    <property type="entry name" value="ant_ant_sig"/>
    <property type="match status" value="1"/>
</dbReference>
<evidence type="ECO:0000313" key="6">
    <source>
        <dbReference type="Proteomes" id="UP000037395"/>
    </source>
</evidence>
<feature type="domain" description="STAS" evidence="4">
    <location>
        <begin position="9"/>
        <end position="88"/>
    </location>
</feature>
<dbReference type="Pfam" id="PF01740">
    <property type="entry name" value="STAS"/>
    <property type="match status" value="1"/>
</dbReference>
<evidence type="ECO:0000256" key="3">
    <source>
        <dbReference type="SAM" id="MobiDB-lite"/>
    </source>
</evidence>
<dbReference type="InterPro" id="IPR036513">
    <property type="entry name" value="STAS_dom_sf"/>
</dbReference>
<feature type="region of interest" description="Disordered" evidence="3">
    <location>
        <begin position="91"/>
        <end position="115"/>
    </location>
</feature>
<comment type="similarity">
    <text evidence="1 2">Belongs to the anti-sigma-factor antagonist family.</text>
</comment>
<dbReference type="PANTHER" id="PTHR33495">
    <property type="entry name" value="ANTI-SIGMA FACTOR ANTAGONIST TM_1081-RELATED-RELATED"/>
    <property type="match status" value="1"/>
</dbReference>
<dbReference type="InterPro" id="IPR002645">
    <property type="entry name" value="STAS_dom"/>
</dbReference>
<protein>
    <recommendedName>
        <fullName evidence="2">Anti-sigma factor antagonist</fullName>
    </recommendedName>
</protein>
<dbReference type="Proteomes" id="UP000037395">
    <property type="component" value="Unassembled WGS sequence"/>
</dbReference>
<dbReference type="RefSeq" id="WP_046386895.1">
    <property type="nucleotide sequence ID" value="NZ_JBIWMM010000008.1"/>
</dbReference>